<dbReference type="Gene3D" id="3.10.450.50">
    <property type="match status" value="1"/>
</dbReference>
<evidence type="ECO:0000259" key="1">
    <source>
        <dbReference type="Pfam" id="PF13474"/>
    </source>
</evidence>
<keyword evidence="3" id="KW-1185">Reference proteome</keyword>
<dbReference type="InterPro" id="IPR037401">
    <property type="entry name" value="SnoaL-like"/>
</dbReference>
<dbReference type="AlphaFoldDB" id="A0A1M5JP33"/>
<dbReference type="OrthoDB" id="9983143at2"/>
<proteinExistence type="predicted"/>
<gene>
    <name evidence="2" type="ORF">SAMN04488044_0728</name>
</gene>
<dbReference type="Proteomes" id="UP000184211">
    <property type="component" value="Unassembled WGS sequence"/>
</dbReference>
<dbReference type="InterPro" id="IPR032710">
    <property type="entry name" value="NTF2-like_dom_sf"/>
</dbReference>
<dbReference type="Pfam" id="PF13474">
    <property type="entry name" value="SnoaL_3"/>
    <property type="match status" value="1"/>
</dbReference>
<reference evidence="3" key="1">
    <citation type="submission" date="2016-11" db="EMBL/GenBank/DDBJ databases">
        <authorList>
            <person name="Varghese N."/>
            <person name="Submissions S."/>
        </authorList>
    </citation>
    <scope>NUCLEOTIDE SEQUENCE [LARGE SCALE GENOMIC DNA]</scope>
    <source>
        <strain evidence="3">DSM 28223</strain>
    </source>
</reference>
<dbReference type="SUPFAM" id="SSF54427">
    <property type="entry name" value="NTF2-like"/>
    <property type="match status" value="1"/>
</dbReference>
<sequence length="148" mass="16615">MTIEENLRAFMQDYHRAIADKNFAAVAEFLEFPFEITLKGGEVKLRDTADVVEAFSVIAKVHRARGVKKVRRRVHLVHATSLSEAIVSTDEEALDEKGQPIVTWRSSYLLLRQRGIWRIAEANAVNHDEVWEKVGATSLHAASASSLC</sequence>
<feature type="domain" description="SnoaL-like" evidence="1">
    <location>
        <begin position="8"/>
        <end position="120"/>
    </location>
</feature>
<evidence type="ECO:0000313" key="2">
    <source>
        <dbReference type="EMBL" id="SHG42040.1"/>
    </source>
</evidence>
<dbReference type="EMBL" id="FQWM01000001">
    <property type="protein sequence ID" value="SHG42040.1"/>
    <property type="molecule type" value="Genomic_DNA"/>
</dbReference>
<organism evidence="2 3">
    <name type="scientific">Cognatishimia maritima</name>
    <dbReference type="NCBI Taxonomy" id="870908"/>
    <lineage>
        <taxon>Bacteria</taxon>
        <taxon>Pseudomonadati</taxon>
        <taxon>Pseudomonadota</taxon>
        <taxon>Alphaproteobacteria</taxon>
        <taxon>Rhodobacterales</taxon>
        <taxon>Paracoccaceae</taxon>
        <taxon>Cognatishimia</taxon>
    </lineage>
</organism>
<name>A0A1M5JP33_9RHOB</name>
<protein>
    <recommendedName>
        <fullName evidence="1">SnoaL-like domain-containing protein</fullName>
    </recommendedName>
</protein>
<evidence type="ECO:0000313" key="3">
    <source>
        <dbReference type="Proteomes" id="UP000184211"/>
    </source>
</evidence>
<accession>A0A1M5JP33</accession>
<dbReference type="RefSeq" id="WP_072790631.1">
    <property type="nucleotide sequence ID" value="NZ_FQWM01000001.1"/>
</dbReference>